<dbReference type="Proteomes" id="UP000464787">
    <property type="component" value="Chromosome"/>
</dbReference>
<evidence type="ECO:0000313" key="2">
    <source>
        <dbReference type="EMBL" id="QHI96613.1"/>
    </source>
</evidence>
<dbReference type="InterPro" id="IPR003018">
    <property type="entry name" value="GAF"/>
</dbReference>
<proteinExistence type="predicted"/>
<keyword evidence="3" id="KW-1185">Reference proteome</keyword>
<dbReference type="PANTHER" id="PTHR43102">
    <property type="entry name" value="SLR1143 PROTEIN"/>
    <property type="match status" value="1"/>
</dbReference>
<dbReference type="RefSeq" id="WP_160550131.1">
    <property type="nucleotide sequence ID" value="NZ_CP047650.1"/>
</dbReference>
<dbReference type="Gene3D" id="3.30.450.40">
    <property type="match status" value="1"/>
</dbReference>
<protein>
    <submittedName>
        <fullName evidence="2">GAF domain-containing protein</fullName>
    </submittedName>
</protein>
<dbReference type="SMART" id="SM00065">
    <property type="entry name" value="GAF"/>
    <property type="match status" value="1"/>
</dbReference>
<evidence type="ECO:0000313" key="3">
    <source>
        <dbReference type="Proteomes" id="UP000464787"/>
    </source>
</evidence>
<dbReference type="PANTHER" id="PTHR43102:SF2">
    <property type="entry name" value="GAF DOMAIN-CONTAINING PROTEIN"/>
    <property type="match status" value="1"/>
</dbReference>
<gene>
    <name evidence="2" type="ORF">GT347_00530</name>
</gene>
<name>A0A857J006_9BURK</name>
<dbReference type="AlphaFoldDB" id="A0A857J006"/>
<accession>A0A857J006</accession>
<dbReference type="KEGG" id="xyk:GT347_00530"/>
<evidence type="ECO:0000259" key="1">
    <source>
        <dbReference type="SMART" id="SM00065"/>
    </source>
</evidence>
<sequence length="168" mass="18659">MTPAPLPPDEAQRLRALHELLLLDTPAEEKFDRVVRFAAEQLDVPFALVSLVDENRQWFKARHGVQSTETPRDIAFCAHAILEPEMFVVEDASLDERFADNPLVTEAPHLRFYAGMPVNAPGGERIGTLCVLDRKPRKLGVVEVAVLQALRDLVNDAVAGKADEEDLP</sequence>
<organism evidence="2 3">
    <name type="scientific">Xylophilus rhododendri</name>
    <dbReference type="NCBI Taxonomy" id="2697032"/>
    <lineage>
        <taxon>Bacteria</taxon>
        <taxon>Pseudomonadati</taxon>
        <taxon>Pseudomonadota</taxon>
        <taxon>Betaproteobacteria</taxon>
        <taxon>Burkholderiales</taxon>
        <taxon>Xylophilus</taxon>
    </lineage>
</organism>
<dbReference type="Pfam" id="PF01590">
    <property type="entry name" value="GAF"/>
    <property type="match status" value="1"/>
</dbReference>
<reference evidence="2 3" key="1">
    <citation type="submission" date="2020-01" db="EMBL/GenBank/DDBJ databases">
        <title>Genome sequencing of strain KACC 21265.</title>
        <authorList>
            <person name="Heo J."/>
            <person name="Kim S.-J."/>
            <person name="Kim J.-S."/>
            <person name="Hong S.-B."/>
            <person name="Kwon S.-W."/>
        </authorList>
    </citation>
    <scope>NUCLEOTIDE SEQUENCE [LARGE SCALE GENOMIC DNA]</scope>
    <source>
        <strain evidence="2 3">KACC 21265</strain>
    </source>
</reference>
<feature type="domain" description="GAF" evidence="1">
    <location>
        <begin position="26"/>
        <end position="167"/>
    </location>
</feature>
<dbReference type="SUPFAM" id="SSF55781">
    <property type="entry name" value="GAF domain-like"/>
    <property type="match status" value="1"/>
</dbReference>
<dbReference type="InterPro" id="IPR029016">
    <property type="entry name" value="GAF-like_dom_sf"/>
</dbReference>
<dbReference type="EMBL" id="CP047650">
    <property type="protein sequence ID" value="QHI96613.1"/>
    <property type="molecule type" value="Genomic_DNA"/>
</dbReference>